<sequence>MSRTRSESLDFHKGKITVFVEYNFDTAHKYTSDLIEFKRIVTWIVYVVTKDNEVHMCSDEVRSLSDVSAALKDINRKLSKGAKDADRVKKALMDFYRVLIEPISDLLHGMDVEDKLVFADEGVVGLPRAFLLAGVPCIVASQWELEDNSSPELMVEFYREMRRGTTDAAFALRAAMIHMMKSSDVESGSSKQVVEVYKWSGYLV</sequence>
<dbReference type="EMBL" id="ABEU02000010">
    <property type="protein sequence ID" value="PNR47078.1"/>
    <property type="molecule type" value="Genomic_DNA"/>
</dbReference>
<organism evidence="2">
    <name type="scientific">Physcomitrium patens</name>
    <name type="common">Spreading-leaved earth moss</name>
    <name type="synonym">Physcomitrella patens</name>
    <dbReference type="NCBI Taxonomy" id="3218"/>
    <lineage>
        <taxon>Eukaryota</taxon>
        <taxon>Viridiplantae</taxon>
        <taxon>Streptophyta</taxon>
        <taxon>Embryophyta</taxon>
        <taxon>Bryophyta</taxon>
        <taxon>Bryophytina</taxon>
        <taxon>Bryopsida</taxon>
        <taxon>Funariidae</taxon>
        <taxon>Funariales</taxon>
        <taxon>Funariaceae</taxon>
        <taxon>Physcomitrium</taxon>
    </lineage>
</organism>
<name>A0A2K1JZY1_PHYPA</name>
<dbReference type="EnsemblPlants" id="Pp3c10_21100V3.1">
    <property type="protein sequence ID" value="Pp3c10_21100V3.1"/>
    <property type="gene ID" value="Pp3c10_21100"/>
</dbReference>
<reference evidence="2 4" key="1">
    <citation type="journal article" date="2008" name="Science">
        <title>The Physcomitrella genome reveals evolutionary insights into the conquest of land by plants.</title>
        <authorList>
            <person name="Rensing S."/>
            <person name="Lang D."/>
            <person name="Zimmer A."/>
            <person name="Terry A."/>
            <person name="Salamov A."/>
            <person name="Shapiro H."/>
            <person name="Nishiyama T."/>
            <person name="Perroud P.-F."/>
            <person name="Lindquist E."/>
            <person name="Kamisugi Y."/>
            <person name="Tanahashi T."/>
            <person name="Sakakibara K."/>
            <person name="Fujita T."/>
            <person name="Oishi K."/>
            <person name="Shin-I T."/>
            <person name="Kuroki Y."/>
            <person name="Toyoda A."/>
            <person name="Suzuki Y."/>
            <person name="Hashimoto A."/>
            <person name="Yamaguchi K."/>
            <person name="Sugano A."/>
            <person name="Kohara Y."/>
            <person name="Fujiyama A."/>
            <person name="Anterola A."/>
            <person name="Aoki S."/>
            <person name="Ashton N."/>
            <person name="Barbazuk W.B."/>
            <person name="Barker E."/>
            <person name="Bennetzen J."/>
            <person name="Bezanilla M."/>
            <person name="Blankenship R."/>
            <person name="Cho S.H."/>
            <person name="Dutcher S."/>
            <person name="Estelle M."/>
            <person name="Fawcett J.A."/>
            <person name="Gundlach H."/>
            <person name="Hanada K."/>
            <person name="Heyl A."/>
            <person name="Hicks K.A."/>
            <person name="Hugh J."/>
            <person name="Lohr M."/>
            <person name="Mayer K."/>
            <person name="Melkozernov A."/>
            <person name="Murata T."/>
            <person name="Nelson D."/>
            <person name="Pils B."/>
            <person name="Prigge M."/>
            <person name="Reiss B."/>
            <person name="Renner T."/>
            <person name="Rombauts S."/>
            <person name="Rushton P."/>
            <person name="Sanderfoot A."/>
            <person name="Schween G."/>
            <person name="Shiu S.-H."/>
            <person name="Stueber K."/>
            <person name="Theodoulou F.L."/>
            <person name="Tu H."/>
            <person name="Van de Peer Y."/>
            <person name="Verrier P.J."/>
            <person name="Waters E."/>
            <person name="Wood A."/>
            <person name="Yang L."/>
            <person name="Cove D."/>
            <person name="Cuming A."/>
            <person name="Hasebe M."/>
            <person name="Lucas S."/>
            <person name="Mishler D.B."/>
            <person name="Reski R."/>
            <person name="Grigoriev I."/>
            <person name="Quatrano R.S."/>
            <person name="Boore J.L."/>
        </authorList>
    </citation>
    <scope>NUCLEOTIDE SEQUENCE [LARGE SCALE GENOMIC DNA]</scope>
    <source>
        <strain evidence="3 4">cv. Gransden 2004</strain>
    </source>
</reference>
<keyword evidence="4" id="KW-1185">Reference proteome</keyword>
<evidence type="ECO:0000313" key="3">
    <source>
        <dbReference type="EnsemblPlants" id="Pp3c10_21100V3.1"/>
    </source>
</evidence>
<gene>
    <name evidence="2" type="ORF">PHYPA_014198</name>
</gene>
<reference evidence="2 4" key="2">
    <citation type="journal article" date="2018" name="Plant J.">
        <title>The Physcomitrella patens chromosome-scale assembly reveals moss genome structure and evolution.</title>
        <authorList>
            <person name="Lang D."/>
            <person name="Ullrich K.K."/>
            <person name="Murat F."/>
            <person name="Fuchs J."/>
            <person name="Jenkins J."/>
            <person name="Haas F.B."/>
            <person name="Piednoel M."/>
            <person name="Gundlach H."/>
            <person name="Van Bel M."/>
            <person name="Meyberg R."/>
            <person name="Vives C."/>
            <person name="Morata J."/>
            <person name="Symeonidi A."/>
            <person name="Hiss M."/>
            <person name="Muchero W."/>
            <person name="Kamisugi Y."/>
            <person name="Saleh O."/>
            <person name="Blanc G."/>
            <person name="Decker E.L."/>
            <person name="van Gessel N."/>
            <person name="Grimwood J."/>
            <person name="Hayes R.D."/>
            <person name="Graham S.W."/>
            <person name="Gunter L.E."/>
            <person name="McDaniel S.F."/>
            <person name="Hoernstein S.N.W."/>
            <person name="Larsson A."/>
            <person name="Li F.W."/>
            <person name="Perroud P.F."/>
            <person name="Phillips J."/>
            <person name="Ranjan P."/>
            <person name="Rokshar D.S."/>
            <person name="Rothfels C.J."/>
            <person name="Schneider L."/>
            <person name="Shu S."/>
            <person name="Stevenson D.W."/>
            <person name="Thummler F."/>
            <person name="Tillich M."/>
            <person name="Villarreal Aguilar J.C."/>
            <person name="Widiez T."/>
            <person name="Wong G.K."/>
            <person name="Wymore A."/>
            <person name="Zhang Y."/>
            <person name="Zimmer A.D."/>
            <person name="Quatrano R.S."/>
            <person name="Mayer K.F.X."/>
            <person name="Goodstein D."/>
            <person name="Casacuberta J.M."/>
            <person name="Vandepoele K."/>
            <person name="Reski R."/>
            <person name="Cuming A.C."/>
            <person name="Tuskan G.A."/>
            <person name="Maumus F."/>
            <person name="Salse J."/>
            <person name="Schmutz J."/>
            <person name="Rensing S.A."/>
        </authorList>
    </citation>
    <scope>NUCLEOTIDE SEQUENCE [LARGE SCALE GENOMIC DNA]</scope>
    <source>
        <strain evidence="3 4">cv. Gransden 2004</strain>
    </source>
</reference>
<proteinExistence type="predicted"/>
<dbReference type="PaxDb" id="3218-PP1S67_256V6.1"/>
<evidence type="ECO:0000313" key="4">
    <source>
        <dbReference type="Proteomes" id="UP000006727"/>
    </source>
</evidence>
<dbReference type="AlphaFoldDB" id="A0A2K1JZY1"/>
<protein>
    <recommendedName>
        <fullName evidence="1">CHAT domain-containing protein</fullName>
    </recommendedName>
</protein>
<dbReference type="Proteomes" id="UP000006727">
    <property type="component" value="Chromosome 10"/>
</dbReference>
<dbReference type="Gramene" id="Pp3c10_21100V3.1">
    <property type="protein sequence ID" value="Pp3c10_21100V3.1"/>
    <property type="gene ID" value="Pp3c10_21100"/>
</dbReference>
<dbReference type="InterPro" id="IPR024983">
    <property type="entry name" value="CHAT_dom"/>
</dbReference>
<accession>A0A2K1JZY1</accession>
<evidence type="ECO:0000259" key="1">
    <source>
        <dbReference type="Pfam" id="PF12770"/>
    </source>
</evidence>
<feature type="domain" description="CHAT" evidence="1">
    <location>
        <begin position="120"/>
        <end position="202"/>
    </location>
</feature>
<evidence type="ECO:0000313" key="2">
    <source>
        <dbReference type="EMBL" id="PNR47078.1"/>
    </source>
</evidence>
<dbReference type="Pfam" id="PF12770">
    <property type="entry name" value="CHAT"/>
    <property type="match status" value="1"/>
</dbReference>
<reference evidence="3" key="3">
    <citation type="submission" date="2020-12" db="UniProtKB">
        <authorList>
            <consortium name="EnsemblPlants"/>
        </authorList>
    </citation>
    <scope>IDENTIFICATION</scope>
</reference>